<dbReference type="CDD" id="cd00130">
    <property type="entry name" value="PAS"/>
    <property type="match status" value="1"/>
</dbReference>
<accession>A0A1S7LG94</accession>
<evidence type="ECO:0000256" key="4">
    <source>
        <dbReference type="ARBA" id="ARBA00023012"/>
    </source>
</evidence>
<keyword evidence="10" id="KW-0418">Kinase</keyword>
<dbReference type="InterPro" id="IPR003661">
    <property type="entry name" value="HisK_dim/P_dom"/>
</dbReference>
<dbReference type="InterPro" id="IPR003594">
    <property type="entry name" value="HATPase_dom"/>
</dbReference>
<evidence type="ECO:0000259" key="8">
    <source>
        <dbReference type="PROSITE" id="PS50112"/>
    </source>
</evidence>
<dbReference type="Gene3D" id="1.10.287.130">
    <property type="match status" value="1"/>
</dbReference>
<evidence type="ECO:0000313" key="10">
    <source>
        <dbReference type="EMBL" id="CRH05114.1"/>
    </source>
</evidence>
<evidence type="ECO:0000256" key="1">
    <source>
        <dbReference type="ARBA" id="ARBA00000085"/>
    </source>
</evidence>
<keyword evidence="3 5" id="KW-0597">Phosphoprotein</keyword>
<dbReference type="InterPro" id="IPR036097">
    <property type="entry name" value="HisK_dim/P_sf"/>
</dbReference>
<feature type="modified residue" description="4-aspartylphosphate" evidence="5">
    <location>
        <position position="754"/>
    </location>
</feature>
<dbReference type="PANTHER" id="PTHR45339">
    <property type="entry name" value="HYBRID SIGNAL TRANSDUCTION HISTIDINE KINASE J"/>
    <property type="match status" value="1"/>
</dbReference>
<dbReference type="SUPFAM" id="SSF47384">
    <property type="entry name" value="Homodimeric domain of signal transducing histidine kinase"/>
    <property type="match status" value="1"/>
</dbReference>
<dbReference type="SUPFAM" id="SSF55785">
    <property type="entry name" value="PYP-like sensor domain (PAS domain)"/>
    <property type="match status" value="2"/>
</dbReference>
<dbReference type="PROSITE" id="PS50110">
    <property type="entry name" value="RESPONSE_REGULATORY"/>
    <property type="match status" value="1"/>
</dbReference>
<dbReference type="AlphaFoldDB" id="A0A1S7LG94"/>
<dbReference type="Pfam" id="PF08448">
    <property type="entry name" value="PAS_4"/>
    <property type="match status" value="1"/>
</dbReference>
<dbReference type="PROSITE" id="PS50112">
    <property type="entry name" value="PAS"/>
    <property type="match status" value="1"/>
</dbReference>
<dbReference type="NCBIfam" id="TIGR00229">
    <property type="entry name" value="sensory_box"/>
    <property type="match status" value="1"/>
</dbReference>
<evidence type="ECO:0000259" key="9">
    <source>
        <dbReference type="PROSITE" id="PS50113"/>
    </source>
</evidence>
<feature type="domain" description="PAC" evidence="9">
    <location>
        <begin position="225"/>
        <end position="273"/>
    </location>
</feature>
<dbReference type="InterPro" id="IPR036890">
    <property type="entry name" value="HATPase_C_sf"/>
</dbReference>
<dbReference type="Gene3D" id="3.30.450.20">
    <property type="entry name" value="PAS domain"/>
    <property type="match status" value="2"/>
</dbReference>
<organism evidence="10">
    <name type="scientific">Magnetococcus massalia (strain MO-1)</name>
    <dbReference type="NCBI Taxonomy" id="451514"/>
    <lineage>
        <taxon>Bacteria</taxon>
        <taxon>Pseudomonadati</taxon>
        <taxon>Pseudomonadota</taxon>
        <taxon>Magnetococcia</taxon>
        <taxon>Magnetococcales</taxon>
        <taxon>Magnetococcaceae</taxon>
        <taxon>Magnetococcus</taxon>
    </lineage>
</organism>
<dbReference type="GO" id="GO:0000155">
    <property type="term" value="F:phosphorelay sensor kinase activity"/>
    <property type="evidence" value="ECO:0007669"/>
    <property type="project" value="InterPro"/>
</dbReference>
<dbReference type="CDD" id="cd17546">
    <property type="entry name" value="REC_hyHK_CKI1_RcsC-like"/>
    <property type="match status" value="1"/>
</dbReference>
<dbReference type="CDD" id="cd00082">
    <property type="entry name" value="HisKA"/>
    <property type="match status" value="1"/>
</dbReference>
<dbReference type="Pfam" id="PF13426">
    <property type="entry name" value="PAS_9"/>
    <property type="match status" value="1"/>
</dbReference>
<dbReference type="SMART" id="SM00448">
    <property type="entry name" value="REC"/>
    <property type="match status" value="1"/>
</dbReference>
<dbReference type="InterPro" id="IPR005467">
    <property type="entry name" value="His_kinase_dom"/>
</dbReference>
<dbReference type="InterPro" id="IPR011006">
    <property type="entry name" value="CheY-like_superfamily"/>
</dbReference>
<dbReference type="Pfam" id="PF00072">
    <property type="entry name" value="Response_reg"/>
    <property type="match status" value="1"/>
</dbReference>
<evidence type="ECO:0000259" key="7">
    <source>
        <dbReference type="PROSITE" id="PS50110"/>
    </source>
</evidence>
<dbReference type="SUPFAM" id="SSF52172">
    <property type="entry name" value="CheY-like"/>
    <property type="match status" value="1"/>
</dbReference>
<evidence type="ECO:0000256" key="3">
    <source>
        <dbReference type="ARBA" id="ARBA00022553"/>
    </source>
</evidence>
<dbReference type="Pfam" id="PF00512">
    <property type="entry name" value="HisKA"/>
    <property type="match status" value="1"/>
</dbReference>
<dbReference type="EMBL" id="LO017727">
    <property type="protein sequence ID" value="CRH05114.1"/>
    <property type="molecule type" value="Genomic_DNA"/>
</dbReference>
<dbReference type="CDD" id="cd16922">
    <property type="entry name" value="HATPase_EvgS-ArcB-TorS-like"/>
    <property type="match status" value="1"/>
</dbReference>
<dbReference type="InterPro" id="IPR001789">
    <property type="entry name" value="Sig_transdc_resp-reg_receiver"/>
</dbReference>
<dbReference type="SMART" id="SM00091">
    <property type="entry name" value="PAS"/>
    <property type="match status" value="2"/>
</dbReference>
<proteinExistence type="predicted"/>
<dbReference type="EC" id="2.7.13.3" evidence="2"/>
<reference evidence="10" key="1">
    <citation type="submission" date="2015-04" db="EMBL/GenBank/DDBJ databases">
        <authorList>
            <person name="Syromyatnikov M.Y."/>
            <person name="Popov V.N."/>
        </authorList>
    </citation>
    <scope>NUCLEOTIDE SEQUENCE</scope>
    <source>
        <strain evidence="10">MO-1</strain>
    </source>
</reference>
<evidence type="ECO:0000259" key="6">
    <source>
        <dbReference type="PROSITE" id="PS50109"/>
    </source>
</evidence>
<dbReference type="InterPro" id="IPR013656">
    <property type="entry name" value="PAS_4"/>
</dbReference>
<gene>
    <name evidence="10" type="ORF">MAGMO_0915</name>
</gene>
<dbReference type="PANTHER" id="PTHR45339:SF5">
    <property type="entry name" value="HISTIDINE KINASE"/>
    <property type="match status" value="1"/>
</dbReference>
<feature type="domain" description="Response regulatory" evidence="7">
    <location>
        <begin position="696"/>
        <end position="824"/>
    </location>
</feature>
<dbReference type="Gene3D" id="3.30.565.10">
    <property type="entry name" value="Histidine kinase-like ATPase, C-terminal domain"/>
    <property type="match status" value="1"/>
</dbReference>
<evidence type="ECO:0000256" key="5">
    <source>
        <dbReference type="PROSITE-ProRule" id="PRU00169"/>
    </source>
</evidence>
<feature type="domain" description="PAS" evidence="8">
    <location>
        <begin position="169"/>
        <end position="216"/>
    </location>
</feature>
<keyword evidence="10" id="KW-0808">Transferase</keyword>
<name>A0A1S7LG94_MAGMO</name>
<dbReference type="InterPro" id="IPR004358">
    <property type="entry name" value="Sig_transdc_His_kin-like_C"/>
</dbReference>
<comment type="catalytic activity">
    <reaction evidence="1">
        <text>ATP + protein L-histidine = ADP + protein N-phospho-L-histidine.</text>
        <dbReference type="EC" id="2.7.13.3"/>
    </reaction>
</comment>
<keyword evidence="4" id="KW-0902">Two-component regulatory system</keyword>
<dbReference type="SMART" id="SM00387">
    <property type="entry name" value="HATPase_c"/>
    <property type="match status" value="1"/>
</dbReference>
<dbReference type="PRINTS" id="PR00344">
    <property type="entry name" value="BCTRLSENSOR"/>
</dbReference>
<feature type="domain" description="Histidine kinase" evidence="6">
    <location>
        <begin position="291"/>
        <end position="516"/>
    </location>
</feature>
<dbReference type="PROSITE" id="PS50113">
    <property type="entry name" value="PAC"/>
    <property type="match status" value="1"/>
</dbReference>
<dbReference type="InterPro" id="IPR000700">
    <property type="entry name" value="PAS-assoc_C"/>
</dbReference>
<dbReference type="Gene3D" id="3.40.50.2300">
    <property type="match status" value="1"/>
</dbReference>
<sequence>MQQPTVDDAADGRYASDEESAGELYSHAQTILESGPVGIALLHEDGCVAQINQTLAGWLGVRPGELMQSPLAIWLEGGRDGEALRGFLAALRRGEKGLNCQLNLLAPEGGQGVAVLVQGMALSSSQGVRYSLVLTDITPHRTTCQRLAEEVETYRNIADYTHDWESWFDPDGDVRWINPAVERLTGYGMEACMVMDDYPMPLFHMEDQHQLRALLKSGRDGIAAHDVSLRVKHRDTSLLWVSLSLQPMGQELGFRTSIRDISERRESERVLETAKRSAETASKAKSRFLSTMSHEIRSPMTAILGVSELMGATRLDRQQREYLGIMRRSGESLLELIDDILVISQSEAGLEGGRKEPFDLDQLLESVMDIMSYRASEKGVKLMAHMTGSLPRRVDGDGVRLRQILINLVGNAIKFTDQGEVVIHVLPGAAATAAGGETGYLFSVVDTGIGIPPGKREVIFDAFTQGDDSDTRRYGGTGLGLTICRRLVKLLGGQLILATSEIGVGSTFSFELSMAPASATLSEEMNDTESLALYGRRAVLLSPSLAMQGMMRELLESEGLAFTSVENHDELNSLLEPISISGMDGQSLCDFLLVDGVEPFPGMGVVDYVREIRQRPLFNHLRFVILGIDPDPKERHALCAADVGFVTAPLKRSAILQVMADVIASPGRQLDHACATLMRTAAHERVEEGQSSPVVRFLLAEDDQDSVFVIQEFLKSYPCHLDVVPDGEKALEQFKNGSADPMGTGLPYDLVIMDLQMPIMDGYTSVRQIRSWERTQRHSPVPVLAISAHNCDQGRQESLRNGCDGHVCKPLSRRELLKNIDFLIHRHRDNLFGSQS</sequence>
<dbReference type="FunFam" id="3.30.565.10:FF:000010">
    <property type="entry name" value="Sensor histidine kinase RcsC"/>
    <property type="match status" value="1"/>
</dbReference>
<dbReference type="PROSITE" id="PS50109">
    <property type="entry name" value="HIS_KIN"/>
    <property type="match status" value="1"/>
</dbReference>
<dbReference type="Pfam" id="PF02518">
    <property type="entry name" value="HATPase_c"/>
    <property type="match status" value="1"/>
</dbReference>
<dbReference type="SUPFAM" id="SSF55874">
    <property type="entry name" value="ATPase domain of HSP90 chaperone/DNA topoisomerase II/histidine kinase"/>
    <property type="match status" value="1"/>
</dbReference>
<evidence type="ECO:0000256" key="2">
    <source>
        <dbReference type="ARBA" id="ARBA00012438"/>
    </source>
</evidence>
<dbReference type="InterPro" id="IPR035965">
    <property type="entry name" value="PAS-like_dom_sf"/>
</dbReference>
<dbReference type="InterPro" id="IPR000014">
    <property type="entry name" value="PAS"/>
</dbReference>
<protein>
    <recommendedName>
        <fullName evidence="2">histidine kinase</fullName>
        <ecNumber evidence="2">2.7.13.3</ecNumber>
    </recommendedName>
</protein>
<dbReference type="SMART" id="SM00388">
    <property type="entry name" value="HisKA"/>
    <property type="match status" value="1"/>
</dbReference>